<evidence type="ECO:0000313" key="4">
    <source>
        <dbReference type="Proteomes" id="UP000663881"/>
    </source>
</evidence>
<comment type="caution">
    <text evidence="3">The sequence shown here is derived from an EMBL/GenBank/DDBJ whole genome shotgun (WGS) entry which is preliminary data.</text>
</comment>
<evidence type="ECO:0000313" key="3">
    <source>
        <dbReference type="EMBL" id="CAF3536061.1"/>
    </source>
</evidence>
<dbReference type="SUPFAM" id="SSF54106">
    <property type="entry name" value="LysM domain"/>
    <property type="match status" value="1"/>
</dbReference>
<dbReference type="SMART" id="SM00257">
    <property type="entry name" value="LysM"/>
    <property type="match status" value="1"/>
</dbReference>
<sequence>MSRNRSNTLESRQPLVSNISSNIPLMPTDKNDHKSFLTQSLMNVNLVPDRSILLQALPLDSIRDTRRSRTVCQPKGTIMYTVDENDTLEKVALRFDSTPSELLQLNKLNARMLFPGQTLYVPENCSSDETTDLQELTTTISSPPVSTLSSISSKRNKDSEAFILVTDRRHSNTSTPSPRSSLYSETQYDVGPMVWSMSKQSAARPGRVHRLISNPSTENESSSKTSEEDLKTQNVSNNEQVNLIQDFLPTAEHHQLDDECLQRFIKVTVRLMTEDHQSIAGTLLVTPNAVMFDPDVLDPLVKEHGIDKYGLIVRMNLLAGIALYDDLAIYEHKATSRDEEKRKMCHSTSVKHAHYCSTNKTLNSDEEEIQQLMSSLLDQIDKEFNPSASDDTCCMLFNAAASTIQRHLSKDSTENSYNDEDDDDDDPTYLPTEIIDNSLQYSNDLFQALDDYKHSIGILSDDKNVNKNFNRVPSQISYGFDWKRFRRAVKIKKGCHLENCVPVDEFNKRFGEIDKLLHQQQQILCAPRPIEIPYYLCIKTSEPACDKPSLYARQYRKDTEKLIDNAYGKKQLEQEYWFLIPKEKIDELYVFFLRWTPEHESNPLTDEDQQPPNLEQSKQNDKSGNKGFVLLANDDPELNDNYSKSKNQKKSPEQKKPHYLSRQNTLLREWEVR</sequence>
<reference evidence="3" key="1">
    <citation type="submission" date="2021-02" db="EMBL/GenBank/DDBJ databases">
        <authorList>
            <person name="Nowell W R."/>
        </authorList>
    </citation>
    <scope>NUCLEOTIDE SEQUENCE</scope>
</reference>
<dbReference type="Pfam" id="PF01476">
    <property type="entry name" value="LysM"/>
    <property type="match status" value="1"/>
</dbReference>
<feature type="region of interest" description="Disordered" evidence="1">
    <location>
        <begin position="601"/>
        <end position="673"/>
    </location>
</feature>
<gene>
    <name evidence="3" type="ORF">OKA104_LOCUS3352</name>
</gene>
<dbReference type="AlphaFoldDB" id="A0A818J841"/>
<feature type="compositionally biased region" description="Polar residues" evidence="1">
    <location>
        <begin position="172"/>
        <end position="184"/>
    </location>
</feature>
<feature type="compositionally biased region" description="Acidic residues" evidence="1">
    <location>
        <begin position="417"/>
        <end position="427"/>
    </location>
</feature>
<feature type="region of interest" description="Disordered" evidence="1">
    <location>
        <begin position="202"/>
        <end position="235"/>
    </location>
</feature>
<dbReference type="EMBL" id="CAJOAY010000100">
    <property type="protein sequence ID" value="CAF3536061.1"/>
    <property type="molecule type" value="Genomic_DNA"/>
</dbReference>
<evidence type="ECO:0000259" key="2">
    <source>
        <dbReference type="PROSITE" id="PS51782"/>
    </source>
</evidence>
<feature type="region of interest" description="Disordered" evidence="1">
    <location>
        <begin position="408"/>
        <end position="428"/>
    </location>
</feature>
<name>A0A818J841_9BILA</name>
<evidence type="ECO:0000256" key="1">
    <source>
        <dbReference type="SAM" id="MobiDB-lite"/>
    </source>
</evidence>
<feature type="compositionally biased region" description="Low complexity" evidence="1">
    <location>
        <begin position="213"/>
        <end position="224"/>
    </location>
</feature>
<dbReference type="Proteomes" id="UP000663881">
    <property type="component" value="Unassembled WGS sequence"/>
</dbReference>
<organism evidence="3 4">
    <name type="scientific">Adineta steineri</name>
    <dbReference type="NCBI Taxonomy" id="433720"/>
    <lineage>
        <taxon>Eukaryota</taxon>
        <taxon>Metazoa</taxon>
        <taxon>Spiralia</taxon>
        <taxon>Gnathifera</taxon>
        <taxon>Rotifera</taxon>
        <taxon>Eurotatoria</taxon>
        <taxon>Bdelloidea</taxon>
        <taxon>Adinetida</taxon>
        <taxon>Adinetidae</taxon>
        <taxon>Adineta</taxon>
    </lineage>
</organism>
<dbReference type="PROSITE" id="PS51782">
    <property type="entry name" value="LYSM"/>
    <property type="match status" value="1"/>
</dbReference>
<proteinExistence type="predicted"/>
<dbReference type="InterPro" id="IPR036779">
    <property type="entry name" value="LysM_dom_sf"/>
</dbReference>
<dbReference type="CDD" id="cd00118">
    <property type="entry name" value="LysM"/>
    <property type="match status" value="1"/>
</dbReference>
<dbReference type="InterPro" id="IPR018392">
    <property type="entry name" value="LysM"/>
</dbReference>
<accession>A0A818J841</accession>
<feature type="domain" description="LysM" evidence="2">
    <location>
        <begin position="78"/>
        <end position="121"/>
    </location>
</feature>
<dbReference type="Gene3D" id="3.10.350.10">
    <property type="entry name" value="LysM domain"/>
    <property type="match status" value="1"/>
</dbReference>
<protein>
    <recommendedName>
        <fullName evidence="2">LysM domain-containing protein</fullName>
    </recommendedName>
</protein>
<feature type="region of interest" description="Disordered" evidence="1">
    <location>
        <begin position="164"/>
        <end position="184"/>
    </location>
</feature>